<dbReference type="InterPro" id="IPR007867">
    <property type="entry name" value="GMC_OxRtase_C"/>
</dbReference>
<dbReference type="Proteomes" id="UP000554235">
    <property type="component" value="Unassembled WGS sequence"/>
</dbReference>
<sequence>MRQDPEVLAAAQEQYEKYRAGAFTIGGIQSYTFMPTPDSTPGNLLDSHPPNPENEAYYNIVRSIVEKPDTTSAAGFIFLAQVTLHEGGKSFAGTQFLPQNFVSLGCLLSQPFSRGASQISSPNVDAMPDIDPRLLSHPADLDIMAHHVQNLDKLRKTKELPAFLKPDGQRSHPDAHKIGELEGAKKYTRDTATATFHCCGTAAMLPRDKGGVVDTNLIVYGTENLRVVDASIFPLIPRGNILSSVYAVAEKAAHIIKSS</sequence>
<dbReference type="Gene3D" id="3.30.560.10">
    <property type="entry name" value="Glucose Oxidase, domain 3"/>
    <property type="match status" value="1"/>
</dbReference>
<organism evidence="3 4">
    <name type="scientific">Fusarium albosuccineum</name>
    <dbReference type="NCBI Taxonomy" id="1237068"/>
    <lineage>
        <taxon>Eukaryota</taxon>
        <taxon>Fungi</taxon>
        <taxon>Dikarya</taxon>
        <taxon>Ascomycota</taxon>
        <taxon>Pezizomycotina</taxon>
        <taxon>Sordariomycetes</taxon>
        <taxon>Hypocreomycetidae</taxon>
        <taxon>Hypocreales</taxon>
        <taxon>Nectriaceae</taxon>
        <taxon>Fusarium</taxon>
        <taxon>Fusarium decemcellulare species complex</taxon>
    </lineage>
</organism>
<dbReference type="Gene3D" id="3.50.50.60">
    <property type="entry name" value="FAD/NAD(P)-binding domain"/>
    <property type="match status" value="1"/>
</dbReference>
<proteinExistence type="inferred from homology"/>
<dbReference type="OrthoDB" id="269227at2759"/>
<dbReference type="PANTHER" id="PTHR11552">
    <property type="entry name" value="GLUCOSE-METHANOL-CHOLINE GMC OXIDOREDUCTASE"/>
    <property type="match status" value="1"/>
</dbReference>
<protein>
    <submittedName>
        <fullName evidence="3">Glucose-methanol-choline oxidoreductase</fullName>
    </submittedName>
</protein>
<gene>
    <name evidence="3" type="ORF">FALBO_7816</name>
</gene>
<evidence type="ECO:0000256" key="1">
    <source>
        <dbReference type="ARBA" id="ARBA00010790"/>
    </source>
</evidence>
<dbReference type="SUPFAM" id="SSF54373">
    <property type="entry name" value="FAD-linked reductases, C-terminal domain"/>
    <property type="match status" value="1"/>
</dbReference>
<dbReference type="GO" id="GO:0050660">
    <property type="term" value="F:flavin adenine dinucleotide binding"/>
    <property type="evidence" value="ECO:0007669"/>
    <property type="project" value="InterPro"/>
</dbReference>
<evidence type="ECO:0000313" key="4">
    <source>
        <dbReference type="Proteomes" id="UP000554235"/>
    </source>
</evidence>
<name>A0A8H4LBS8_9HYPO</name>
<dbReference type="EMBL" id="JAADYS010001051">
    <property type="protein sequence ID" value="KAF4465335.1"/>
    <property type="molecule type" value="Genomic_DNA"/>
</dbReference>
<reference evidence="3 4" key="1">
    <citation type="submission" date="2020-01" db="EMBL/GenBank/DDBJ databases">
        <title>Identification and distribution of gene clusters putatively required for synthesis of sphingolipid metabolism inhibitors in phylogenetically diverse species of the filamentous fungus Fusarium.</title>
        <authorList>
            <person name="Kim H.-S."/>
            <person name="Busman M."/>
            <person name="Brown D.W."/>
            <person name="Divon H."/>
            <person name="Uhlig S."/>
            <person name="Proctor R.H."/>
        </authorList>
    </citation>
    <scope>NUCLEOTIDE SEQUENCE [LARGE SCALE GENOMIC DNA]</scope>
    <source>
        <strain evidence="3 4">NRRL 20459</strain>
    </source>
</reference>
<keyword evidence="4" id="KW-1185">Reference proteome</keyword>
<dbReference type="Pfam" id="PF05199">
    <property type="entry name" value="GMC_oxred_C"/>
    <property type="match status" value="1"/>
</dbReference>
<evidence type="ECO:0000259" key="2">
    <source>
        <dbReference type="Pfam" id="PF05199"/>
    </source>
</evidence>
<dbReference type="PANTHER" id="PTHR11552:SF210">
    <property type="entry name" value="GLUCOSE-METHANOL-CHOLINE OXIDOREDUCTASE N-TERMINAL DOMAIN-CONTAINING PROTEIN-RELATED"/>
    <property type="match status" value="1"/>
</dbReference>
<dbReference type="InterPro" id="IPR036188">
    <property type="entry name" value="FAD/NAD-bd_sf"/>
</dbReference>
<comment type="similarity">
    <text evidence="1">Belongs to the GMC oxidoreductase family.</text>
</comment>
<evidence type="ECO:0000313" key="3">
    <source>
        <dbReference type="EMBL" id="KAF4465335.1"/>
    </source>
</evidence>
<dbReference type="InterPro" id="IPR012132">
    <property type="entry name" value="GMC_OxRdtase"/>
</dbReference>
<dbReference type="GO" id="GO:0016614">
    <property type="term" value="F:oxidoreductase activity, acting on CH-OH group of donors"/>
    <property type="evidence" value="ECO:0007669"/>
    <property type="project" value="InterPro"/>
</dbReference>
<dbReference type="AlphaFoldDB" id="A0A8H4LBS8"/>
<feature type="domain" description="Glucose-methanol-choline oxidoreductase C-terminal" evidence="2">
    <location>
        <begin position="111"/>
        <end position="249"/>
    </location>
</feature>
<accession>A0A8H4LBS8</accession>
<dbReference type="SUPFAM" id="SSF51905">
    <property type="entry name" value="FAD/NAD(P)-binding domain"/>
    <property type="match status" value="1"/>
</dbReference>
<comment type="caution">
    <text evidence="3">The sequence shown here is derived from an EMBL/GenBank/DDBJ whole genome shotgun (WGS) entry which is preliminary data.</text>
</comment>